<dbReference type="RefSeq" id="WP_284876094.1">
    <property type="nucleotide sequence ID" value="NZ_CP126970.1"/>
</dbReference>
<dbReference type="SUPFAM" id="SSF55826">
    <property type="entry name" value="YbaK/ProRS associated domain"/>
    <property type="match status" value="1"/>
</dbReference>
<dbReference type="InterPro" id="IPR007214">
    <property type="entry name" value="YbaK/aa-tRNA-synth-assoc-dom"/>
</dbReference>
<dbReference type="EC" id="4.2.-.-" evidence="4"/>
<keyword evidence="3 4" id="KW-0456">Lyase</keyword>
<reference evidence="6 7" key="1">
    <citation type="submission" date="2023-05" db="EMBL/GenBank/DDBJ databases">
        <title>Corynebacterium suedekumii sp. nov. and Corynebacterium breve sp. nov. isolated from raw cow's milk.</title>
        <authorList>
            <person name="Baer M.K."/>
            <person name="Mehl L."/>
            <person name="Hellmuth R."/>
            <person name="Marke G."/>
            <person name="Lipski A."/>
        </authorList>
    </citation>
    <scope>NUCLEOTIDE SEQUENCE [LARGE SCALE GENOMIC DNA]</scope>
    <source>
        <strain evidence="6 7">LM112</strain>
    </source>
</reference>
<dbReference type="Pfam" id="PF04073">
    <property type="entry name" value="tRNA_edit"/>
    <property type="match status" value="1"/>
</dbReference>
<dbReference type="PIRSF" id="PIRSF006181">
    <property type="entry name" value="EbsC_YbaK"/>
    <property type="match status" value="1"/>
</dbReference>
<evidence type="ECO:0000313" key="6">
    <source>
        <dbReference type="EMBL" id="WIM71528.1"/>
    </source>
</evidence>
<dbReference type="InterPro" id="IPR004369">
    <property type="entry name" value="Prolyl-tRNA_editing_YbaK/EbsC"/>
</dbReference>
<organism evidence="6 7">
    <name type="scientific">Corynebacterium suedekumii</name>
    <dbReference type="NCBI Taxonomy" id="3049801"/>
    <lineage>
        <taxon>Bacteria</taxon>
        <taxon>Bacillati</taxon>
        <taxon>Actinomycetota</taxon>
        <taxon>Actinomycetes</taxon>
        <taxon>Mycobacteriales</taxon>
        <taxon>Corynebacteriaceae</taxon>
        <taxon>Corynebacterium</taxon>
    </lineage>
</organism>
<evidence type="ECO:0000256" key="1">
    <source>
        <dbReference type="ARBA" id="ARBA00009798"/>
    </source>
</evidence>
<sequence>MAKRKSPAAPTAAVRVLVDAAVPHHLHTFTAGTSHFGEHAAAALDVDPGLILKTLVVDLGSGLGVCCVPVTSSLSLKKAAAAFGVPRLGMADPARAQRSSGYVTGGISPIGQKNPLPTLIDSSVAAADTVYVSGGRRGLDIALSPRDLAEVTGAQFSAISSA</sequence>
<dbReference type="EMBL" id="CP126970">
    <property type="protein sequence ID" value="WIM71528.1"/>
    <property type="molecule type" value="Genomic_DNA"/>
</dbReference>
<name>A0ABY8VS97_9CORY</name>
<comment type="similarity">
    <text evidence="1 4">Belongs to the prolyl-tRNA editing family. YbaK/EbsC subfamily.</text>
</comment>
<dbReference type="PANTHER" id="PTHR30411">
    <property type="entry name" value="CYTOPLASMIC PROTEIN"/>
    <property type="match status" value="1"/>
</dbReference>
<evidence type="ECO:0000256" key="2">
    <source>
        <dbReference type="ARBA" id="ARBA00022917"/>
    </source>
</evidence>
<protein>
    <recommendedName>
        <fullName evidence="4">Cys-tRNA(Pro)/Cys-tRNA(Cys) deacylase</fullName>
        <ecNumber evidence="4">4.2.-.-</ecNumber>
    </recommendedName>
</protein>
<feature type="domain" description="YbaK/aminoacyl-tRNA synthetase-associated" evidence="5">
    <location>
        <begin position="38"/>
        <end position="150"/>
    </location>
</feature>
<dbReference type="PANTHER" id="PTHR30411:SF0">
    <property type="entry name" value="CYS-TRNA(PRO)_CYS-TRNA(CYS) DEACYLASE YBAK"/>
    <property type="match status" value="1"/>
</dbReference>
<evidence type="ECO:0000256" key="3">
    <source>
        <dbReference type="ARBA" id="ARBA00023239"/>
    </source>
</evidence>
<keyword evidence="7" id="KW-1185">Reference proteome</keyword>
<accession>A0ABY8VS97</accession>
<evidence type="ECO:0000313" key="7">
    <source>
        <dbReference type="Proteomes" id="UP001238805"/>
    </source>
</evidence>
<dbReference type="Gene3D" id="3.90.960.10">
    <property type="entry name" value="YbaK/aminoacyl-tRNA synthetase-associated domain"/>
    <property type="match status" value="1"/>
</dbReference>
<gene>
    <name evidence="6" type="ORF">QP029_07145</name>
</gene>
<evidence type="ECO:0000259" key="5">
    <source>
        <dbReference type="Pfam" id="PF04073"/>
    </source>
</evidence>
<dbReference type="CDD" id="cd00002">
    <property type="entry name" value="YbaK_deacylase"/>
    <property type="match status" value="1"/>
</dbReference>
<dbReference type="Proteomes" id="UP001238805">
    <property type="component" value="Chromosome"/>
</dbReference>
<dbReference type="InterPro" id="IPR036754">
    <property type="entry name" value="YbaK/aa-tRNA-synt-asso_dom_sf"/>
</dbReference>
<evidence type="ECO:0000256" key="4">
    <source>
        <dbReference type="PIRNR" id="PIRNR006181"/>
    </source>
</evidence>
<keyword evidence="2 4" id="KW-0648">Protein biosynthesis</keyword>
<proteinExistence type="inferred from homology"/>